<reference evidence="11 12" key="1">
    <citation type="submission" date="2014-07" db="EMBL/GenBank/DDBJ databases">
        <title>Comparative analysis of Nitrosococcus oceani genome inventories of strains from Pacific and Atlantic gyres.</title>
        <authorList>
            <person name="Lim C.K."/>
            <person name="Wang L."/>
            <person name="Sayavedra-Soto L.A."/>
            <person name="Klotz M.G."/>
        </authorList>
    </citation>
    <scope>NUCLEOTIDE SEQUENCE [LARGE SCALE GENOMIC DNA]</scope>
    <source>
        <strain evidence="11 12">C-27</strain>
    </source>
</reference>
<feature type="compositionally biased region" description="Basic and acidic residues" evidence="8">
    <location>
        <begin position="89"/>
        <end position="107"/>
    </location>
</feature>
<sequence>MPKGAMFLIASFTLALLGGTTTAEELETDAQKLSYLIGYQFGQNMQQQRIELDKQAFMLALEDALQQAPSRLSPEQAKAAMNAIQQQEQQKRAESGEKNKATGKDFLKTNKEKEGVVELPNGLQYRILEQGEGEKPAAEDTVVVNYRGTLVDGTVFDSSYERGEPVTFKVNGVIEGWQQALQLMPVGSKWKVFIPSDLAYGERGAGRLIGPNETLIFDIELLEIK</sequence>
<dbReference type="PROSITE" id="PS50059">
    <property type="entry name" value="FKBP_PPIASE"/>
    <property type="match status" value="1"/>
</dbReference>
<dbReference type="EMBL" id="JPGN01000036">
    <property type="protein sequence ID" value="KFI19806.1"/>
    <property type="molecule type" value="Genomic_DNA"/>
</dbReference>
<evidence type="ECO:0000256" key="9">
    <source>
        <dbReference type="SAM" id="SignalP"/>
    </source>
</evidence>
<feature type="region of interest" description="Disordered" evidence="8">
    <location>
        <begin position="70"/>
        <end position="107"/>
    </location>
</feature>
<name>A0A0E2Z3P0_9GAMM</name>
<evidence type="ECO:0000256" key="7">
    <source>
        <dbReference type="RuleBase" id="RU003915"/>
    </source>
</evidence>
<dbReference type="SUPFAM" id="SSF54534">
    <property type="entry name" value="FKBP-like"/>
    <property type="match status" value="1"/>
</dbReference>
<feature type="chain" id="PRO_5002408114" description="Peptidyl-prolyl cis-trans isomerase" evidence="9">
    <location>
        <begin position="24"/>
        <end position="225"/>
    </location>
</feature>
<accession>A0A0E2Z3P0</accession>
<evidence type="ECO:0000256" key="3">
    <source>
        <dbReference type="ARBA" id="ARBA00022729"/>
    </source>
</evidence>
<dbReference type="PANTHER" id="PTHR43811">
    <property type="entry name" value="FKBP-TYPE PEPTIDYL-PROLYL CIS-TRANS ISOMERASE FKPA"/>
    <property type="match status" value="1"/>
</dbReference>
<dbReference type="FunFam" id="3.10.50.40:FF:000045">
    <property type="entry name" value="Peptidyl-prolyl cis-trans isomerase"/>
    <property type="match status" value="1"/>
</dbReference>
<dbReference type="Pfam" id="PF01346">
    <property type="entry name" value="FKBP_N"/>
    <property type="match status" value="1"/>
</dbReference>
<evidence type="ECO:0000259" key="10">
    <source>
        <dbReference type="PROSITE" id="PS50059"/>
    </source>
</evidence>
<evidence type="ECO:0000313" key="12">
    <source>
        <dbReference type="Proteomes" id="UP000028839"/>
    </source>
</evidence>
<dbReference type="InterPro" id="IPR000774">
    <property type="entry name" value="PPIase_FKBP_N"/>
</dbReference>
<dbReference type="OrthoDB" id="9814548at2"/>
<gene>
    <name evidence="11" type="ORF">IB75_06360</name>
</gene>
<comment type="similarity">
    <text evidence="2 7">Belongs to the FKBP-type PPIase family.</text>
</comment>
<evidence type="ECO:0000256" key="8">
    <source>
        <dbReference type="SAM" id="MobiDB-lite"/>
    </source>
</evidence>
<dbReference type="Pfam" id="PF00254">
    <property type="entry name" value="FKBP_C"/>
    <property type="match status" value="1"/>
</dbReference>
<dbReference type="PANTHER" id="PTHR43811:SF19">
    <property type="entry name" value="39 KDA FK506-BINDING NUCLEAR PROTEIN"/>
    <property type="match status" value="1"/>
</dbReference>
<dbReference type="Gene3D" id="1.10.287.460">
    <property type="entry name" value="Peptidyl-prolyl cis-trans isomerase, FKBP-type, N-terminal domain"/>
    <property type="match status" value="1"/>
</dbReference>
<dbReference type="Proteomes" id="UP000028839">
    <property type="component" value="Unassembled WGS sequence"/>
</dbReference>
<dbReference type="GO" id="GO:0003755">
    <property type="term" value="F:peptidyl-prolyl cis-trans isomerase activity"/>
    <property type="evidence" value="ECO:0007669"/>
    <property type="project" value="UniProtKB-UniRule"/>
</dbReference>
<organism evidence="11 12">
    <name type="scientific">Nitrosococcus oceani C-27</name>
    <dbReference type="NCBI Taxonomy" id="314279"/>
    <lineage>
        <taxon>Bacteria</taxon>
        <taxon>Pseudomonadati</taxon>
        <taxon>Pseudomonadota</taxon>
        <taxon>Gammaproteobacteria</taxon>
        <taxon>Chromatiales</taxon>
        <taxon>Chromatiaceae</taxon>
        <taxon>Nitrosococcus</taxon>
    </lineage>
</organism>
<keyword evidence="4 6" id="KW-0697">Rotamase</keyword>
<evidence type="ECO:0000256" key="1">
    <source>
        <dbReference type="ARBA" id="ARBA00000971"/>
    </source>
</evidence>
<dbReference type="EC" id="5.2.1.8" evidence="7"/>
<dbReference type="InterPro" id="IPR036944">
    <property type="entry name" value="PPIase_FKBP_N_sf"/>
</dbReference>
<dbReference type="InterPro" id="IPR046357">
    <property type="entry name" value="PPIase_dom_sf"/>
</dbReference>
<feature type="domain" description="PPIase FKBP-type" evidence="10">
    <location>
        <begin position="139"/>
        <end position="225"/>
    </location>
</feature>
<proteinExistence type="inferred from homology"/>
<evidence type="ECO:0000256" key="5">
    <source>
        <dbReference type="ARBA" id="ARBA00023235"/>
    </source>
</evidence>
<evidence type="ECO:0000256" key="4">
    <source>
        <dbReference type="ARBA" id="ARBA00023110"/>
    </source>
</evidence>
<dbReference type="AlphaFoldDB" id="A0A0E2Z3P0"/>
<comment type="caution">
    <text evidence="11">The sequence shown here is derived from an EMBL/GenBank/DDBJ whole genome shotgun (WGS) entry which is preliminary data.</text>
</comment>
<comment type="catalytic activity">
    <reaction evidence="1 6 7">
        <text>[protein]-peptidylproline (omega=180) = [protein]-peptidylproline (omega=0)</text>
        <dbReference type="Rhea" id="RHEA:16237"/>
        <dbReference type="Rhea" id="RHEA-COMP:10747"/>
        <dbReference type="Rhea" id="RHEA-COMP:10748"/>
        <dbReference type="ChEBI" id="CHEBI:83833"/>
        <dbReference type="ChEBI" id="CHEBI:83834"/>
        <dbReference type="EC" id="5.2.1.8"/>
    </reaction>
</comment>
<evidence type="ECO:0000313" key="11">
    <source>
        <dbReference type="EMBL" id="KFI19806.1"/>
    </source>
</evidence>
<dbReference type="InterPro" id="IPR001179">
    <property type="entry name" value="PPIase_FKBP_dom"/>
</dbReference>
<keyword evidence="3 9" id="KW-0732">Signal</keyword>
<evidence type="ECO:0000256" key="2">
    <source>
        <dbReference type="ARBA" id="ARBA00006577"/>
    </source>
</evidence>
<dbReference type="Gene3D" id="3.10.50.40">
    <property type="match status" value="1"/>
</dbReference>
<feature type="signal peptide" evidence="9">
    <location>
        <begin position="1"/>
        <end position="23"/>
    </location>
</feature>
<evidence type="ECO:0000256" key="6">
    <source>
        <dbReference type="PROSITE-ProRule" id="PRU00277"/>
    </source>
</evidence>
<dbReference type="GO" id="GO:0006457">
    <property type="term" value="P:protein folding"/>
    <property type="evidence" value="ECO:0007669"/>
    <property type="project" value="InterPro"/>
</dbReference>
<protein>
    <recommendedName>
        <fullName evidence="7">Peptidyl-prolyl cis-trans isomerase</fullName>
        <ecNumber evidence="7">5.2.1.8</ecNumber>
    </recommendedName>
</protein>
<dbReference type="HOGENOM" id="CLU_013615_0_1_6"/>
<keyword evidence="5 6" id="KW-0413">Isomerase</keyword>